<dbReference type="PANTHER" id="PTHR12802:SF41">
    <property type="entry name" value="BRAHMA ASSOCIATED PROTEIN 155 KDA"/>
    <property type="match status" value="1"/>
</dbReference>
<dbReference type="CDD" id="cd02336">
    <property type="entry name" value="ZZ_RSC8"/>
    <property type="match status" value="1"/>
</dbReference>
<feature type="region of interest" description="Disordered" evidence="8">
    <location>
        <begin position="227"/>
        <end position="249"/>
    </location>
</feature>
<dbReference type="Gene3D" id="1.10.10.60">
    <property type="entry name" value="Homeodomain-like"/>
    <property type="match status" value="1"/>
</dbReference>
<gene>
    <name evidence="13" type="ORF">BJ508DRAFT_317153</name>
</gene>
<proteinExistence type="predicted"/>
<keyword evidence="4" id="KW-0805">Transcription regulation</keyword>
<dbReference type="Pfam" id="PF00249">
    <property type="entry name" value="Myb_DNA-binding"/>
    <property type="match status" value="1"/>
</dbReference>
<evidence type="ECO:0000256" key="3">
    <source>
        <dbReference type="ARBA" id="ARBA00022833"/>
    </source>
</evidence>
<evidence type="ECO:0000256" key="5">
    <source>
        <dbReference type="ARBA" id="ARBA00023125"/>
    </source>
</evidence>
<dbReference type="CDD" id="cd00167">
    <property type="entry name" value="SANT"/>
    <property type="match status" value="1"/>
</dbReference>
<organism evidence="13 14">
    <name type="scientific">Ascobolus immersus RN42</name>
    <dbReference type="NCBI Taxonomy" id="1160509"/>
    <lineage>
        <taxon>Eukaryota</taxon>
        <taxon>Fungi</taxon>
        <taxon>Dikarya</taxon>
        <taxon>Ascomycota</taxon>
        <taxon>Pezizomycotina</taxon>
        <taxon>Pezizomycetes</taxon>
        <taxon>Pezizales</taxon>
        <taxon>Ascobolaceae</taxon>
        <taxon>Ascobolus</taxon>
    </lineage>
</organism>
<keyword evidence="3" id="KW-0862">Zinc</keyword>
<feature type="compositionally biased region" description="Basic and acidic residues" evidence="8">
    <location>
        <begin position="1"/>
        <end position="10"/>
    </location>
</feature>
<evidence type="ECO:0000313" key="13">
    <source>
        <dbReference type="EMBL" id="RPA86071.1"/>
    </source>
</evidence>
<evidence type="ECO:0000256" key="2">
    <source>
        <dbReference type="ARBA" id="ARBA00022771"/>
    </source>
</evidence>
<feature type="region of interest" description="Disordered" evidence="8">
    <location>
        <begin position="597"/>
        <end position="619"/>
    </location>
</feature>
<feature type="compositionally biased region" description="Low complexity" evidence="8">
    <location>
        <begin position="461"/>
        <end position="474"/>
    </location>
</feature>
<evidence type="ECO:0000259" key="9">
    <source>
        <dbReference type="PROSITE" id="PS50090"/>
    </source>
</evidence>
<keyword evidence="5" id="KW-0238">DNA-binding</keyword>
<feature type="domain" description="Myb-like" evidence="9">
    <location>
        <begin position="310"/>
        <end position="352"/>
    </location>
</feature>
<keyword evidence="1" id="KW-0479">Metal-binding</keyword>
<evidence type="ECO:0000313" key="14">
    <source>
        <dbReference type="Proteomes" id="UP000275078"/>
    </source>
</evidence>
<evidence type="ECO:0000259" key="12">
    <source>
        <dbReference type="PROSITE" id="PS51294"/>
    </source>
</evidence>
<dbReference type="Pfam" id="PF00569">
    <property type="entry name" value="ZZ"/>
    <property type="match status" value="1"/>
</dbReference>
<feature type="compositionally biased region" description="Basic and acidic residues" evidence="8">
    <location>
        <begin position="18"/>
        <end position="40"/>
    </location>
</feature>
<dbReference type="SUPFAM" id="SSF46689">
    <property type="entry name" value="Homeodomain-like"/>
    <property type="match status" value="2"/>
</dbReference>
<dbReference type="InterPro" id="IPR032451">
    <property type="entry name" value="SMARCC_C"/>
</dbReference>
<dbReference type="STRING" id="1160509.A0A3N4IPB3"/>
<dbReference type="GO" id="GO:0042393">
    <property type="term" value="F:histone binding"/>
    <property type="evidence" value="ECO:0007669"/>
    <property type="project" value="TreeGrafter"/>
</dbReference>
<reference evidence="13 14" key="1">
    <citation type="journal article" date="2018" name="Nat. Ecol. Evol.">
        <title>Pezizomycetes genomes reveal the molecular basis of ectomycorrhizal truffle lifestyle.</title>
        <authorList>
            <person name="Murat C."/>
            <person name="Payen T."/>
            <person name="Noel B."/>
            <person name="Kuo A."/>
            <person name="Morin E."/>
            <person name="Chen J."/>
            <person name="Kohler A."/>
            <person name="Krizsan K."/>
            <person name="Balestrini R."/>
            <person name="Da Silva C."/>
            <person name="Montanini B."/>
            <person name="Hainaut M."/>
            <person name="Levati E."/>
            <person name="Barry K.W."/>
            <person name="Belfiori B."/>
            <person name="Cichocki N."/>
            <person name="Clum A."/>
            <person name="Dockter R.B."/>
            <person name="Fauchery L."/>
            <person name="Guy J."/>
            <person name="Iotti M."/>
            <person name="Le Tacon F."/>
            <person name="Lindquist E.A."/>
            <person name="Lipzen A."/>
            <person name="Malagnac F."/>
            <person name="Mello A."/>
            <person name="Molinier V."/>
            <person name="Miyauchi S."/>
            <person name="Poulain J."/>
            <person name="Riccioni C."/>
            <person name="Rubini A."/>
            <person name="Sitrit Y."/>
            <person name="Splivallo R."/>
            <person name="Traeger S."/>
            <person name="Wang M."/>
            <person name="Zifcakova L."/>
            <person name="Wipf D."/>
            <person name="Zambonelli A."/>
            <person name="Paolocci F."/>
            <person name="Nowrousian M."/>
            <person name="Ottonello S."/>
            <person name="Baldrian P."/>
            <person name="Spatafora J.W."/>
            <person name="Henrissat B."/>
            <person name="Nagy L.G."/>
            <person name="Aury J.M."/>
            <person name="Wincker P."/>
            <person name="Grigoriev I.V."/>
            <person name="Bonfante P."/>
            <person name="Martin F.M."/>
        </authorList>
    </citation>
    <scope>NUCLEOTIDE SEQUENCE [LARGE SCALE GENOMIC DNA]</scope>
    <source>
        <strain evidence="13 14">RN42</strain>
    </source>
</reference>
<dbReference type="InterPro" id="IPR001005">
    <property type="entry name" value="SANT/Myb"/>
</dbReference>
<dbReference type="Gene3D" id="1.10.10.10">
    <property type="entry name" value="Winged helix-like DNA-binding domain superfamily/Winged helix DNA-binding domain"/>
    <property type="match status" value="1"/>
</dbReference>
<name>A0A3N4IPB3_ASCIM</name>
<evidence type="ECO:0000256" key="6">
    <source>
        <dbReference type="ARBA" id="ARBA00023163"/>
    </source>
</evidence>
<dbReference type="InterPro" id="IPR009057">
    <property type="entry name" value="Homeodomain-like_sf"/>
</dbReference>
<feature type="region of interest" description="Disordered" evidence="8">
    <location>
        <begin position="415"/>
        <end position="481"/>
    </location>
</feature>
<sequence length="619" mass="69099">MTDDVNHDDKEDGEDGEKDTKTKDEDSIMEGTDNKDDTKSNADNSESSERKRLEDAAKKHLVEQTYAVVVPSYANWFDMSKIADVERRSLPEFFNSRNKSKTPTVYKDYRDFMINTYRLNPTEYLTVTACRRNLAGDVCAIMRVHSCLEEWGLINYQVDPESRPSNIGPPFTGHFRITTDTPRGLQPFQPGAGVTQSAGKAHPSTERAASATPAKAETNLEIRKNIYDASGNKVNQPEQANGHEGEERKKNCFSCGSDCSRVRYHSAKAKGFELCPNCFLEGRFPTTYLSTDFVKLEDPGYSAVEQPAAWTDQETLLLLEGLELYNDDWNKIADHVGTRTREQCLVKFLQLPIEDSYVEERPEQLGPLQYNRIPFSQADNPVLSVVAFLASIVDPKVAAKAAQSSIEAMTKTLHEQIEGKKKDTSRITEEKEKSTEEKSDETPAPKTEATEMQIDDVAPKSSTTPAETTDPTSTSDEDKLNPITKIASVALGTAAARAHALASHEEREIAHLLNAAVNATLRKHEIKLAHFTELEQILQAEQRELEKGRQQLFLERLAFKKRVKEVEEQFRKGLGFNGSLGDGLPSLQGRLGFVEGEQARSEAKPISQEDPAGFKTMDL</sequence>
<evidence type="ECO:0000256" key="4">
    <source>
        <dbReference type="ARBA" id="ARBA00023015"/>
    </source>
</evidence>
<evidence type="ECO:0000259" key="11">
    <source>
        <dbReference type="PROSITE" id="PS51293"/>
    </source>
</evidence>
<evidence type="ECO:0000259" key="10">
    <source>
        <dbReference type="PROSITE" id="PS50934"/>
    </source>
</evidence>
<dbReference type="GO" id="GO:0006338">
    <property type="term" value="P:chromatin remodeling"/>
    <property type="evidence" value="ECO:0007669"/>
    <property type="project" value="UniProtKB-ARBA"/>
</dbReference>
<dbReference type="Pfam" id="PF16495">
    <property type="entry name" value="SWIRM-assoc_1"/>
    <property type="match status" value="1"/>
</dbReference>
<dbReference type="SMART" id="SM00717">
    <property type="entry name" value="SANT"/>
    <property type="match status" value="1"/>
</dbReference>
<evidence type="ECO:0000256" key="7">
    <source>
        <dbReference type="ARBA" id="ARBA00023242"/>
    </source>
</evidence>
<keyword evidence="6" id="KW-0804">Transcription</keyword>
<dbReference type="InterPro" id="IPR017930">
    <property type="entry name" value="Myb_dom"/>
</dbReference>
<dbReference type="AlphaFoldDB" id="A0A3N4IPB3"/>
<evidence type="ECO:0000256" key="8">
    <source>
        <dbReference type="SAM" id="MobiDB-lite"/>
    </source>
</evidence>
<dbReference type="InterPro" id="IPR036388">
    <property type="entry name" value="WH-like_DNA-bd_sf"/>
</dbReference>
<dbReference type="SMART" id="SM00291">
    <property type="entry name" value="ZnF_ZZ"/>
    <property type="match status" value="1"/>
</dbReference>
<dbReference type="PANTHER" id="PTHR12802">
    <property type="entry name" value="SWI/SNF COMPLEX-RELATED"/>
    <property type="match status" value="1"/>
</dbReference>
<feature type="domain" description="SWIRM" evidence="10">
    <location>
        <begin position="68"/>
        <end position="165"/>
    </location>
</feature>
<keyword evidence="14" id="KW-1185">Reference proteome</keyword>
<evidence type="ECO:0000256" key="1">
    <source>
        <dbReference type="ARBA" id="ARBA00022723"/>
    </source>
</evidence>
<dbReference type="PROSITE" id="PS50090">
    <property type="entry name" value="MYB_LIKE"/>
    <property type="match status" value="1"/>
</dbReference>
<feature type="region of interest" description="Disordered" evidence="8">
    <location>
        <begin position="1"/>
        <end position="54"/>
    </location>
</feature>
<keyword evidence="2" id="KW-0863">Zinc-finger</keyword>
<dbReference type="FunFam" id="1.10.10.60:FF:000014">
    <property type="entry name" value="SWI/SNF complex subunit SMARCC2 isoform C"/>
    <property type="match status" value="1"/>
</dbReference>
<dbReference type="GO" id="GO:0003677">
    <property type="term" value="F:DNA binding"/>
    <property type="evidence" value="ECO:0007669"/>
    <property type="project" value="UniProtKB-KW"/>
</dbReference>
<dbReference type="PROSITE" id="PS51294">
    <property type="entry name" value="HTH_MYB"/>
    <property type="match status" value="1"/>
</dbReference>
<dbReference type="GO" id="GO:0045893">
    <property type="term" value="P:positive regulation of DNA-templated transcription"/>
    <property type="evidence" value="ECO:0007669"/>
    <property type="project" value="TreeGrafter"/>
</dbReference>
<feature type="compositionally biased region" description="Basic and acidic residues" evidence="8">
    <location>
        <begin position="415"/>
        <end position="443"/>
    </location>
</feature>
<dbReference type="GO" id="GO:0008270">
    <property type="term" value="F:zinc ion binding"/>
    <property type="evidence" value="ECO:0007669"/>
    <property type="project" value="UniProtKB-KW"/>
</dbReference>
<feature type="domain" description="SANT" evidence="11">
    <location>
        <begin position="305"/>
        <end position="356"/>
    </location>
</feature>
<dbReference type="Pfam" id="PF04433">
    <property type="entry name" value="SWIRM"/>
    <property type="match status" value="1"/>
</dbReference>
<dbReference type="InterPro" id="IPR041984">
    <property type="entry name" value="Rsc8/Ssr1/Ssr2_ZZ"/>
</dbReference>
<dbReference type="PROSITE" id="PS50934">
    <property type="entry name" value="SWIRM"/>
    <property type="match status" value="1"/>
</dbReference>
<feature type="region of interest" description="Disordered" evidence="8">
    <location>
        <begin position="181"/>
        <end position="215"/>
    </location>
</feature>
<dbReference type="GO" id="GO:0016514">
    <property type="term" value="C:SWI/SNF complex"/>
    <property type="evidence" value="ECO:0007669"/>
    <property type="project" value="TreeGrafter"/>
</dbReference>
<dbReference type="PROSITE" id="PS51293">
    <property type="entry name" value="SANT"/>
    <property type="match status" value="1"/>
</dbReference>
<dbReference type="OrthoDB" id="118550at2759"/>
<dbReference type="Proteomes" id="UP000275078">
    <property type="component" value="Unassembled WGS sequence"/>
</dbReference>
<dbReference type="InterPro" id="IPR000433">
    <property type="entry name" value="Znf_ZZ"/>
</dbReference>
<protein>
    <submittedName>
        <fullName evidence="13">SWIRM-domain-containing protein</fullName>
    </submittedName>
</protein>
<dbReference type="EMBL" id="ML119651">
    <property type="protein sequence ID" value="RPA86071.1"/>
    <property type="molecule type" value="Genomic_DNA"/>
</dbReference>
<feature type="domain" description="HTH myb-type" evidence="12">
    <location>
        <begin position="309"/>
        <end position="356"/>
    </location>
</feature>
<dbReference type="InterPro" id="IPR017884">
    <property type="entry name" value="SANT_dom"/>
</dbReference>
<dbReference type="FunFam" id="1.10.10.10:FF:000020">
    <property type="entry name" value="SWI/SNF complex subunit SMARCC2 isoform c"/>
    <property type="match status" value="1"/>
</dbReference>
<accession>A0A3N4IPB3</accession>
<dbReference type="InterPro" id="IPR007526">
    <property type="entry name" value="SWIRM"/>
</dbReference>
<keyword evidence="7" id="KW-0539">Nucleus</keyword>